<dbReference type="RefSeq" id="WP_015761726.1">
    <property type="nucleotide sequence ID" value="NZ_CP039375.1"/>
</dbReference>
<reference evidence="2 3" key="1">
    <citation type="submission" date="2019-04" db="EMBL/GenBank/DDBJ databases">
        <title>Complete genome sequence of Arthrobacter sp. ZXY-2 associated with effective atrazine degradation and salt adaptation.</title>
        <authorList>
            <person name="Zhao X."/>
        </authorList>
    </citation>
    <scope>NUCLEOTIDE SEQUENCE [LARGE SCALE GENOMIC DNA]</scope>
    <source>
        <strain evidence="3">ZP60</strain>
    </source>
</reference>
<name>A0A4D6KET7_9EURY</name>
<proteinExistence type="predicted"/>
<protein>
    <submittedName>
        <fullName evidence="2">Nuclear transport factor 2 family protein</fullName>
    </submittedName>
</protein>
<dbReference type="Pfam" id="PF12680">
    <property type="entry name" value="SnoaL_2"/>
    <property type="match status" value="1"/>
</dbReference>
<sequence>MDRVATARAYYRALDEHDYDLLSDVLAPDFVHDRPDRTIEGRERFVRFMREERPQTDTSHPIATIYTGASTVAVEGRLLNSDGAEITQFVDVFAFEDGVIGRIRTHTPEP</sequence>
<evidence type="ECO:0000313" key="2">
    <source>
        <dbReference type="EMBL" id="QCD65379.1"/>
    </source>
</evidence>
<dbReference type="SUPFAM" id="SSF54427">
    <property type="entry name" value="NTF2-like"/>
    <property type="match status" value="1"/>
</dbReference>
<reference evidence="2 3" key="2">
    <citation type="submission" date="2019-04" db="EMBL/GenBank/DDBJ databases">
        <authorList>
            <person name="Yang S."/>
            <person name="Wei W."/>
        </authorList>
    </citation>
    <scope>NUCLEOTIDE SEQUENCE [LARGE SCALE GENOMIC DNA]</scope>
    <source>
        <strain evidence="3">ZP60</strain>
    </source>
</reference>
<dbReference type="Gene3D" id="3.10.450.50">
    <property type="match status" value="1"/>
</dbReference>
<dbReference type="InterPro" id="IPR037401">
    <property type="entry name" value="SnoaL-like"/>
</dbReference>
<dbReference type="GeneID" id="42178653"/>
<dbReference type="Proteomes" id="UP000297053">
    <property type="component" value="Chromosome"/>
</dbReference>
<dbReference type="KEGG" id="halz:E5139_06915"/>
<organism evidence="2 3">
    <name type="scientific">Halomicrobium mukohataei</name>
    <dbReference type="NCBI Taxonomy" id="57705"/>
    <lineage>
        <taxon>Archaea</taxon>
        <taxon>Methanobacteriati</taxon>
        <taxon>Methanobacteriota</taxon>
        <taxon>Stenosarchaea group</taxon>
        <taxon>Halobacteria</taxon>
        <taxon>Halobacteriales</taxon>
        <taxon>Haloarculaceae</taxon>
        <taxon>Halomicrobium</taxon>
    </lineage>
</organism>
<dbReference type="EMBL" id="CP039375">
    <property type="protein sequence ID" value="QCD65379.1"/>
    <property type="molecule type" value="Genomic_DNA"/>
</dbReference>
<evidence type="ECO:0000313" key="3">
    <source>
        <dbReference type="Proteomes" id="UP000297053"/>
    </source>
</evidence>
<dbReference type="AlphaFoldDB" id="A0A4D6KET7"/>
<feature type="domain" description="SnoaL-like" evidence="1">
    <location>
        <begin position="7"/>
        <end position="100"/>
    </location>
</feature>
<dbReference type="OMA" id="FVHDRPD"/>
<dbReference type="SMR" id="A0A4D6KET7"/>
<accession>A0A4D6KET7</accession>
<dbReference type="InterPro" id="IPR032710">
    <property type="entry name" value="NTF2-like_dom_sf"/>
</dbReference>
<evidence type="ECO:0000259" key="1">
    <source>
        <dbReference type="Pfam" id="PF12680"/>
    </source>
</evidence>
<gene>
    <name evidence="2" type="ORF">E5139_06915</name>
</gene>